<feature type="binding site" evidence="5">
    <location>
        <begin position="95"/>
        <end position="98"/>
    </location>
    <ligand>
        <name>5-phospho-alpha-D-ribose 1-diphosphate</name>
        <dbReference type="ChEBI" id="CHEBI:58017"/>
    </ligand>
</feature>
<keyword evidence="2 5" id="KW-0808">Transferase</keyword>
<dbReference type="Pfam" id="PF00591">
    <property type="entry name" value="Glycos_transf_3"/>
    <property type="match status" value="1"/>
</dbReference>
<feature type="binding site" evidence="5">
    <location>
        <position position="125"/>
    </location>
    <ligand>
        <name>5-phospho-alpha-D-ribose 1-diphosphate</name>
        <dbReference type="ChEBI" id="CHEBI:58017"/>
    </ligand>
</feature>
<evidence type="ECO:0000259" key="6">
    <source>
        <dbReference type="Pfam" id="PF00591"/>
    </source>
</evidence>
<dbReference type="SUPFAM" id="SSF52418">
    <property type="entry name" value="Nucleoside phosphorylase/phosphoribosyltransferase catalytic domain"/>
    <property type="match status" value="1"/>
</dbReference>
<dbReference type="Gene3D" id="1.20.970.10">
    <property type="entry name" value="Transferase, Pyrimidine Nucleoside Phosphorylase, Chain C"/>
    <property type="match status" value="1"/>
</dbReference>
<sequence length="352" mass="36738">MSSSTIQEAIRLVSEGRSLSQEQAEAAMTAIMQGEATPAQVAGLAVALRMKGETPDEVAGMALAMRRHAVKVTPPPGRKVVDTCGTGGDRSHSINVSTGAAFVAAGAGLAVAKHGNRSVSSQTGSADVLEAMGVAIDLSPEEVERCLAEVGMAFLFAPTFHPAMRHAAQPRRELGIRTVFNILGPLTNPAGARYQLLGVYEPGLVELVAGALARLGTERALVVHGLDGLDEISLSAPTLAAWVEGGEVRPLTIDPTALGLAPAPPEAIRGDGPATNARLLREVLAGERHDALRDVVLLNAAGCLWAAGLAESLPQGMELARHIVDSGAAYRRLEAMTAFCRRRTSDEAEMAR</sequence>
<dbReference type="InterPro" id="IPR005940">
    <property type="entry name" value="Anthranilate_Pribosyl_Tfrase"/>
</dbReference>
<evidence type="ECO:0000313" key="8">
    <source>
        <dbReference type="EMBL" id="WRP13268.1"/>
    </source>
</evidence>
<evidence type="ECO:0000256" key="5">
    <source>
        <dbReference type="HAMAP-Rule" id="MF_00211"/>
    </source>
</evidence>
<feature type="binding site" evidence="5">
    <location>
        <position position="230"/>
    </location>
    <ligand>
        <name>Mg(2+)</name>
        <dbReference type="ChEBI" id="CHEBI:18420"/>
        <label>2</label>
    </ligand>
</feature>
<keyword evidence="9" id="KW-1185">Reference proteome</keyword>
<comment type="similarity">
    <text evidence="5">Belongs to the anthranilate phosphoribosyltransferase family.</text>
</comment>
<evidence type="ECO:0000313" key="9">
    <source>
        <dbReference type="Proteomes" id="UP001333102"/>
    </source>
</evidence>
<organism evidence="8 9">
    <name type="scientific">Geochorda subterranea</name>
    <dbReference type="NCBI Taxonomy" id="3109564"/>
    <lineage>
        <taxon>Bacteria</taxon>
        <taxon>Bacillati</taxon>
        <taxon>Bacillota</taxon>
        <taxon>Limnochordia</taxon>
        <taxon>Limnochordales</taxon>
        <taxon>Geochordaceae</taxon>
        <taxon>Geochorda</taxon>
    </lineage>
</organism>
<feature type="binding site" evidence="5">
    <location>
        <position position="93"/>
    </location>
    <ligand>
        <name>5-phospho-alpha-D-ribose 1-diphosphate</name>
        <dbReference type="ChEBI" id="CHEBI:58017"/>
    </ligand>
</feature>
<dbReference type="GO" id="GO:0004048">
    <property type="term" value="F:anthranilate phosphoribosyltransferase activity"/>
    <property type="evidence" value="ECO:0007669"/>
    <property type="project" value="UniProtKB-EC"/>
</dbReference>
<comment type="subunit">
    <text evidence="5">Homodimer.</text>
</comment>
<evidence type="ECO:0000256" key="2">
    <source>
        <dbReference type="ARBA" id="ARBA00022679"/>
    </source>
</evidence>
<keyword evidence="3 5" id="KW-0822">Tryptophan biosynthesis</keyword>
<comment type="cofactor">
    <cofactor evidence="5">
        <name>Mg(2+)</name>
        <dbReference type="ChEBI" id="CHEBI:18420"/>
    </cofactor>
    <text evidence="5">Binds 2 magnesium ions per monomer.</text>
</comment>
<name>A0ABZ1BKD5_9FIRM</name>
<feature type="binding site" evidence="5">
    <location>
        <position position="231"/>
    </location>
    <ligand>
        <name>Mg(2+)</name>
        <dbReference type="ChEBI" id="CHEBI:18420"/>
        <label>2</label>
    </ligand>
</feature>
<dbReference type="PANTHER" id="PTHR43285:SF2">
    <property type="entry name" value="ANTHRANILATE PHOSPHORIBOSYLTRANSFERASE"/>
    <property type="match status" value="1"/>
</dbReference>
<dbReference type="InterPro" id="IPR000312">
    <property type="entry name" value="Glycosyl_Trfase_fam3"/>
</dbReference>
<keyword evidence="5" id="KW-0460">Magnesium</keyword>
<gene>
    <name evidence="5 8" type="primary">trpD</name>
    <name evidence="8" type="ORF">VLY81_07325</name>
</gene>
<feature type="domain" description="Glycosyl transferase family 3" evidence="6">
    <location>
        <begin position="79"/>
        <end position="330"/>
    </location>
</feature>
<dbReference type="EMBL" id="CP141614">
    <property type="protein sequence ID" value="WRP13268.1"/>
    <property type="molecule type" value="Genomic_DNA"/>
</dbReference>
<dbReference type="Proteomes" id="UP001333102">
    <property type="component" value="Chromosome"/>
</dbReference>
<feature type="binding site" evidence="5">
    <location>
        <position position="85"/>
    </location>
    <ligand>
        <name>anthranilate</name>
        <dbReference type="ChEBI" id="CHEBI:16567"/>
        <label>1</label>
    </ligand>
</feature>
<feature type="domain" description="Glycosyl transferase family 3 N-terminal" evidence="7">
    <location>
        <begin position="7"/>
        <end position="69"/>
    </location>
</feature>
<keyword evidence="5" id="KW-0479">Metal-binding</keyword>
<dbReference type="RefSeq" id="WP_324667513.1">
    <property type="nucleotide sequence ID" value="NZ_CP141614.1"/>
</dbReference>
<evidence type="ECO:0000256" key="4">
    <source>
        <dbReference type="ARBA" id="ARBA00023141"/>
    </source>
</evidence>
<reference evidence="9" key="1">
    <citation type="submission" date="2023-12" db="EMBL/GenBank/DDBJ databases">
        <title>Novel isolates from deep terrestrial aquifers shed light on the physiology and ecology of the class Limnochordia.</title>
        <authorList>
            <person name="Karnachuk O.V."/>
            <person name="Lukina A.P."/>
            <person name="Avakyan M.R."/>
            <person name="Kadnikov V."/>
            <person name="Begmatov S."/>
            <person name="Beletsky A.V."/>
            <person name="Mardanov A.V."/>
            <person name="Ravin N.V."/>
        </authorList>
    </citation>
    <scope>NUCLEOTIDE SEQUENCE [LARGE SCALE GENOMIC DNA]</scope>
    <source>
        <strain evidence="9">LN</strain>
    </source>
</reference>
<keyword evidence="4 5" id="KW-0057">Aromatic amino acid biosynthesis</keyword>
<dbReference type="InterPro" id="IPR017459">
    <property type="entry name" value="Glycosyl_Trfase_fam3_N_dom"/>
</dbReference>
<feature type="binding site" evidence="5">
    <location>
        <position position="231"/>
    </location>
    <ligand>
        <name>Mg(2+)</name>
        <dbReference type="ChEBI" id="CHEBI:18420"/>
        <label>1</label>
    </ligand>
</feature>
<evidence type="ECO:0000259" key="7">
    <source>
        <dbReference type="Pfam" id="PF02885"/>
    </source>
</evidence>
<feature type="binding site" evidence="5">
    <location>
        <position position="171"/>
    </location>
    <ligand>
        <name>anthranilate</name>
        <dbReference type="ChEBI" id="CHEBI:16567"/>
        <label>2</label>
    </ligand>
</feature>
<keyword evidence="1 5" id="KW-0328">Glycosyltransferase</keyword>
<feature type="binding site" evidence="5">
    <location>
        <begin position="88"/>
        <end position="89"/>
    </location>
    <ligand>
        <name>5-phospho-alpha-D-ribose 1-diphosphate</name>
        <dbReference type="ChEBI" id="CHEBI:58017"/>
    </ligand>
</feature>
<dbReference type="InterPro" id="IPR035902">
    <property type="entry name" value="Nuc_phospho_transferase"/>
</dbReference>
<comment type="caution">
    <text evidence="5">Lacks conserved residue(s) required for the propagation of feature annotation.</text>
</comment>
<comment type="catalytic activity">
    <reaction evidence="5">
        <text>N-(5-phospho-beta-D-ribosyl)anthranilate + diphosphate = 5-phospho-alpha-D-ribose 1-diphosphate + anthranilate</text>
        <dbReference type="Rhea" id="RHEA:11768"/>
        <dbReference type="ChEBI" id="CHEBI:16567"/>
        <dbReference type="ChEBI" id="CHEBI:18277"/>
        <dbReference type="ChEBI" id="CHEBI:33019"/>
        <dbReference type="ChEBI" id="CHEBI:58017"/>
        <dbReference type="EC" id="2.4.2.18"/>
    </reaction>
</comment>
<dbReference type="PANTHER" id="PTHR43285">
    <property type="entry name" value="ANTHRANILATE PHOSPHORIBOSYLTRANSFERASE"/>
    <property type="match status" value="1"/>
</dbReference>
<comment type="pathway">
    <text evidence="5">Amino-acid biosynthesis; L-tryptophan biosynthesis; L-tryptophan from chorismate: step 2/5.</text>
</comment>
<dbReference type="EC" id="2.4.2.18" evidence="5"/>
<dbReference type="Pfam" id="PF02885">
    <property type="entry name" value="Glycos_trans_3N"/>
    <property type="match status" value="1"/>
</dbReference>
<protein>
    <recommendedName>
        <fullName evidence="5">Anthranilate phosphoribosyltransferase</fullName>
        <ecNumber evidence="5">2.4.2.18</ecNumber>
    </recommendedName>
</protein>
<evidence type="ECO:0000256" key="3">
    <source>
        <dbReference type="ARBA" id="ARBA00022822"/>
    </source>
</evidence>
<feature type="binding site" evidence="5">
    <location>
        <position position="116"/>
    </location>
    <ligand>
        <name>anthranilate</name>
        <dbReference type="ChEBI" id="CHEBI:16567"/>
        <label>1</label>
    </ligand>
</feature>
<dbReference type="Gene3D" id="3.40.1030.10">
    <property type="entry name" value="Nucleoside phosphorylase/phosphoribosyltransferase catalytic domain"/>
    <property type="match status" value="1"/>
</dbReference>
<comment type="function">
    <text evidence="5">Catalyzes the transfer of the phosphoribosyl group of 5-phosphorylribose-1-pyrophosphate (PRPP) to anthranilate to yield N-(5'-phosphoribosyl)-anthranilate (PRA).</text>
</comment>
<evidence type="ECO:0000256" key="1">
    <source>
        <dbReference type="ARBA" id="ARBA00022676"/>
    </source>
</evidence>
<feature type="binding site" evidence="5">
    <location>
        <position position="97"/>
    </location>
    <ligand>
        <name>Mg(2+)</name>
        <dbReference type="ChEBI" id="CHEBI:18420"/>
        <label>1</label>
    </ligand>
</feature>
<feature type="binding site" evidence="5">
    <location>
        <position position="85"/>
    </location>
    <ligand>
        <name>5-phospho-alpha-D-ribose 1-diphosphate</name>
        <dbReference type="ChEBI" id="CHEBI:58017"/>
    </ligand>
</feature>
<dbReference type="NCBIfam" id="TIGR01245">
    <property type="entry name" value="trpD"/>
    <property type="match status" value="1"/>
</dbReference>
<dbReference type="HAMAP" id="MF_00211">
    <property type="entry name" value="TrpD"/>
    <property type="match status" value="1"/>
</dbReference>
<dbReference type="InterPro" id="IPR036320">
    <property type="entry name" value="Glycosyl_Trfase_fam3_N_dom_sf"/>
</dbReference>
<dbReference type="SUPFAM" id="SSF47648">
    <property type="entry name" value="Nucleoside phosphorylase/phosphoribosyltransferase N-terminal domain"/>
    <property type="match status" value="1"/>
</dbReference>
<accession>A0ABZ1BKD5</accession>
<proteinExistence type="inferred from homology"/>
<keyword evidence="5" id="KW-0028">Amino-acid biosynthesis</keyword>
<feature type="binding site" evidence="5">
    <location>
        <begin position="113"/>
        <end position="121"/>
    </location>
    <ligand>
        <name>5-phospho-alpha-D-ribose 1-diphosphate</name>
        <dbReference type="ChEBI" id="CHEBI:58017"/>
    </ligand>
</feature>